<evidence type="ECO:0000259" key="3">
    <source>
        <dbReference type="PROSITE" id="PS51186"/>
    </source>
</evidence>
<protein>
    <submittedName>
        <fullName evidence="4">GNAT family protein</fullName>
    </submittedName>
</protein>
<sequence length="178" mass="19729">MYVNPALPAGLTIRTASPADFNALHAARDEVAREKLYLSMFQAPPLEQAIRFFQNSLDKNHPLKLLVRDNQEVLGWCEISGVHGDMRAHIGMLGTGLVAPMRDQGLGGALMQAAIDAAWARGFTRIQLSVRMDNLRAIRLYERLGFEREGVQRKGGLVDGVYHDLLTMALLREPLPAP</sequence>
<dbReference type="EMBL" id="JAQIPB010000009">
    <property type="protein sequence ID" value="MDA7418248.1"/>
    <property type="molecule type" value="Genomic_DNA"/>
</dbReference>
<name>A0AAE3NB44_9BURK</name>
<gene>
    <name evidence="4" type="ORF">PGB34_17925</name>
</gene>
<evidence type="ECO:0000313" key="5">
    <source>
        <dbReference type="Proteomes" id="UP001212602"/>
    </source>
</evidence>
<dbReference type="GO" id="GO:0016747">
    <property type="term" value="F:acyltransferase activity, transferring groups other than amino-acyl groups"/>
    <property type="evidence" value="ECO:0007669"/>
    <property type="project" value="InterPro"/>
</dbReference>
<organism evidence="4 5">
    <name type="scientific">Xenophilus arseniciresistens</name>
    <dbReference type="NCBI Taxonomy" id="1283306"/>
    <lineage>
        <taxon>Bacteria</taxon>
        <taxon>Pseudomonadati</taxon>
        <taxon>Pseudomonadota</taxon>
        <taxon>Betaproteobacteria</taxon>
        <taxon>Burkholderiales</taxon>
        <taxon>Comamonadaceae</taxon>
        <taxon>Xenophilus</taxon>
    </lineage>
</organism>
<dbReference type="AlphaFoldDB" id="A0AAE3NB44"/>
<dbReference type="SUPFAM" id="SSF55729">
    <property type="entry name" value="Acyl-CoA N-acyltransferases (Nat)"/>
    <property type="match status" value="1"/>
</dbReference>
<dbReference type="RefSeq" id="WP_271429467.1">
    <property type="nucleotide sequence ID" value="NZ_JAQIPB010000009.1"/>
</dbReference>
<proteinExistence type="predicted"/>
<evidence type="ECO:0000256" key="1">
    <source>
        <dbReference type="ARBA" id="ARBA00022679"/>
    </source>
</evidence>
<comment type="caution">
    <text evidence="4">The sequence shown here is derived from an EMBL/GenBank/DDBJ whole genome shotgun (WGS) entry which is preliminary data.</text>
</comment>
<keyword evidence="5" id="KW-1185">Reference proteome</keyword>
<reference evidence="4" key="1">
    <citation type="submission" date="2023-01" db="EMBL/GenBank/DDBJ databases">
        <title>Xenophilus mangrovi sp. nov., isolated from soil of Mangrove nature reserve.</title>
        <authorList>
            <person name="Xu S."/>
            <person name="Liu Z."/>
            <person name="Xu Y."/>
        </authorList>
    </citation>
    <scope>NUCLEOTIDE SEQUENCE</scope>
    <source>
        <strain evidence="4">YW8</strain>
    </source>
</reference>
<dbReference type="Gene3D" id="3.40.630.30">
    <property type="match status" value="1"/>
</dbReference>
<accession>A0AAE3NB44</accession>
<keyword evidence="1" id="KW-0808">Transferase</keyword>
<dbReference type="Pfam" id="PF00583">
    <property type="entry name" value="Acetyltransf_1"/>
    <property type="match status" value="1"/>
</dbReference>
<dbReference type="InterPro" id="IPR016181">
    <property type="entry name" value="Acyl_CoA_acyltransferase"/>
</dbReference>
<dbReference type="PROSITE" id="PS51186">
    <property type="entry name" value="GNAT"/>
    <property type="match status" value="1"/>
</dbReference>
<keyword evidence="2" id="KW-0012">Acyltransferase</keyword>
<evidence type="ECO:0000313" key="4">
    <source>
        <dbReference type="EMBL" id="MDA7418248.1"/>
    </source>
</evidence>
<dbReference type="Proteomes" id="UP001212602">
    <property type="component" value="Unassembled WGS sequence"/>
</dbReference>
<dbReference type="InterPro" id="IPR000182">
    <property type="entry name" value="GNAT_dom"/>
</dbReference>
<evidence type="ECO:0000256" key="2">
    <source>
        <dbReference type="ARBA" id="ARBA00023315"/>
    </source>
</evidence>
<dbReference type="PANTHER" id="PTHR43877">
    <property type="entry name" value="AMINOALKYLPHOSPHONATE N-ACETYLTRANSFERASE-RELATED-RELATED"/>
    <property type="match status" value="1"/>
</dbReference>
<dbReference type="CDD" id="cd04301">
    <property type="entry name" value="NAT_SF"/>
    <property type="match status" value="1"/>
</dbReference>
<feature type="domain" description="N-acetyltransferase" evidence="3">
    <location>
        <begin position="11"/>
        <end position="173"/>
    </location>
</feature>
<dbReference type="InterPro" id="IPR050832">
    <property type="entry name" value="Bact_Acetyltransf"/>
</dbReference>